<dbReference type="OrthoDB" id="6277051at2759"/>
<evidence type="ECO:0000256" key="4">
    <source>
        <dbReference type="ARBA" id="ARBA00022792"/>
    </source>
</evidence>
<dbReference type="GO" id="GO:0005313">
    <property type="term" value="F:L-glutamate transmembrane transporter activity"/>
    <property type="evidence" value="ECO:0007669"/>
    <property type="project" value="TreeGrafter"/>
</dbReference>
<dbReference type="InterPro" id="IPR023395">
    <property type="entry name" value="MCP_dom_sf"/>
</dbReference>
<keyword evidence="4" id="KW-0999">Mitochondrion inner membrane</keyword>
<evidence type="ECO:0000256" key="5">
    <source>
        <dbReference type="ARBA" id="ARBA00022989"/>
    </source>
</evidence>
<gene>
    <name evidence="11" type="ORF">DILT_LOCUS18835</name>
</gene>
<dbReference type="InterPro" id="IPR018108">
    <property type="entry name" value="MCP_transmembrane"/>
</dbReference>
<keyword evidence="3 8" id="KW-0812">Transmembrane</keyword>
<dbReference type="PANTHER" id="PTHR45678">
    <property type="entry name" value="MITOCHONDRIAL 2-OXODICARBOXYLATE CARRIER 1-RELATED"/>
    <property type="match status" value="1"/>
</dbReference>
<keyword evidence="5 10" id="KW-1133">Transmembrane helix</keyword>
<comment type="subcellular location">
    <subcellularLocation>
        <location evidence="1">Mitochondrion inner membrane</location>
        <topology evidence="1">Multi-pass membrane protein</topology>
    </subcellularLocation>
</comment>
<evidence type="ECO:0000256" key="2">
    <source>
        <dbReference type="ARBA" id="ARBA00006375"/>
    </source>
</evidence>
<proteinExistence type="inferred from homology"/>
<keyword evidence="12" id="KW-1185">Reference proteome</keyword>
<evidence type="ECO:0000256" key="3">
    <source>
        <dbReference type="ARBA" id="ARBA00022692"/>
    </source>
</evidence>
<dbReference type="Proteomes" id="UP000281553">
    <property type="component" value="Unassembled WGS sequence"/>
</dbReference>
<evidence type="ECO:0000313" key="12">
    <source>
        <dbReference type="Proteomes" id="UP000281553"/>
    </source>
</evidence>
<organism evidence="11 12">
    <name type="scientific">Dibothriocephalus latus</name>
    <name type="common">Fish tapeworm</name>
    <name type="synonym">Diphyllobothrium latum</name>
    <dbReference type="NCBI Taxonomy" id="60516"/>
    <lineage>
        <taxon>Eukaryota</taxon>
        <taxon>Metazoa</taxon>
        <taxon>Spiralia</taxon>
        <taxon>Lophotrochozoa</taxon>
        <taxon>Platyhelminthes</taxon>
        <taxon>Cestoda</taxon>
        <taxon>Eucestoda</taxon>
        <taxon>Diphyllobothriidea</taxon>
        <taxon>Diphyllobothriidae</taxon>
        <taxon>Dibothriocephalus</taxon>
    </lineage>
</organism>
<dbReference type="PANTHER" id="PTHR45678:SF9">
    <property type="entry name" value="CALCIUM-BINDING MITOCHONDRIAL CARRIER PROTEIN ARALAR1"/>
    <property type="match status" value="1"/>
</dbReference>
<evidence type="ECO:0000256" key="7">
    <source>
        <dbReference type="ARBA" id="ARBA00023136"/>
    </source>
</evidence>
<protein>
    <submittedName>
        <fullName evidence="11">Uncharacterized protein</fullName>
    </submittedName>
</protein>
<dbReference type="EMBL" id="UYRU01104784">
    <property type="protein sequence ID" value="VDN42486.1"/>
    <property type="molecule type" value="Genomic_DNA"/>
</dbReference>
<comment type="similarity">
    <text evidence="2 9">Belongs to the mitochondrial carrier (TC 2.A.29) family.</text>
</comment>
<evidence type="ECO:0000256" key="6">
    <source>
        <dbReference type="ARBA" id="ARBA00023128"/>
    </source>
</evidence>
<dbReference type="GO" id="GO:0043490">
    <property type="term" value="P:malate-aspartate shuttle"/>
    <property type="evidence" value="ECO:0007669"/>
    <property type="project" value="TreeGrafter"/>
</dbReference>
<dbReference type="InterPro" id="IPR051028">
    <property type="entry name" value="Mito_Solute_Carrier"/>
</dbReference>
<dbReference type="SUPFAM" id="SSF103506">
    <property type="entry name" value="Mitochondrial carrier"/>
    <property type="match status" value="1"/>
</dbReference>
<name>A0A3P7RH24_DIBLA</name>
<evidence type="ECO:0000256" key="9">
    <source>
        <dbReference type="RuleBase" id="RU000488"/>
    </source>
</evidence>
<keyword evidence="6" id="KW-0496">Mitochondrion</keyword>
<reference evidence="11 12" key="1">
    <citation type="submission" date="2018-11" db="EMBL/GenBank/DDBJ databases">
        <authorList>
            <consortium name="Pathogen Informatics"/>
        </authorList>
    </citation>
    <scope>NUCLEOTIDE SEQUENCE [LARGE SCALE GENOMIC DNA]</scope>
</reference>
<evidence type="ECO:0000256" key="1">
    <source>
        <dbReference type="ARBA" id="ARBA00004448"/>
    </source>
</evidence>
<evidence type="ECO:0000313" key="11">
    <source>
        <dbReference type="EMBL" id="VDN42486.1"/>
    </source>
</evidence>
<dbReference type="AlphaFoldDB" id="A0A3P7RH24"/>
<dbReference type="GO" id="GO:0005743">
    <property type="term" value="C:mitochondrial inner membrane"/>
    <property type="evidence" value="ECO:0007669"/>
    <property type="project" value="UniProtKB-SubCell"/>
</dbReference>
<dbReference type="Gene3D" id="1.50.40.10">
    <property type="entry name" value="Mitochondrial carrier domain"/>
    <property type="match status" value="1"/>
</dbReference>
<sequence>MAASTDFPPPPQQQRSWPALALQQVYRFTLGGIAGATGATAVYPIDLVKTRMQNQRTTAVLFQETAPVYRNSLDCFLKVFR</sequence>
<evidence type="ECO:0000256" key="8">
    <source>
        <dbReference type="PROSITE-ProRule" id="PRU00282"/>
    </source>
</evidence>
<keyword evidence="7 8" id="KW-0472">Membrane</keyword>
<evidence type="ECO:0000256" key="10">
    <source>
        <dbReference type="SAM" id="Phobius"/>
    </source>
</evidence>
<dbReference type="GO" id="GO:0015183">
    <property type="term" value="F:L-aspartate transmembrane transporter activity"/>
    <property type="evidence" value="ECO:0007669"/>
    <property type="project" value="TreeGrafter"/>
</dbReference>
<keyword evidence="9" id="KW-0813">Transport</keyword>
<accession>A0A3P7RH24</accession>
<feature type="transmembrane region" description="Helical" evidence="10">
    <location>
        <begin position="25"/>
        <end position="45"/>
    </location>
</feature>
<dbReference type="PROSITE" id="PS50920">
    <property type="entry name" value="SOLCAR"/>
    <property type="match status" value="1"/>
</dbReference>
<feature type="repeat" description="Solcar" evidence="8">
    <location>
        <begin position="22"/>
        <end position="81"/>
    </location>
</feature>
<dbReference type="Pfam" id="PF00153">
    <property type="entry name" value="Mito_carr"/>
    <property type="match status" value="1"/>
</dbReference>